<dbReference type="Proteomes" id="UP000028875">
    <property type="component" value="Unassembled WGS sequence"/>
</dbReference>
<dbReference type="STRING" id="1462526.BN990_02092"/>
<dbReference type="RefSeq" id="WP_021291236.1">
    <property type="nucleotide sequence ID" value="NZ_BNER01000002.1"/>
</dbReference>
<organism evidence="3 4">
    <name type="scientific">Virgibacillus massiliensis</name>
    <dbReference type="NCBI Taxonomy" id="1462526"/>
    <lineage>
        <taxon>Bacteria</taxon>
        <taxon>Bacillati</taxon>
        <taxon>Bacillota</taxon>
        <taxon>Bacilli</taxon>
        <taxon>Bacillales</taxon>
        <taxon>Bacillaceae</taxon>
        <taxon>Virgibacillus</taxon>
    </lineage>
</organism>
<evidence type="ECO:0000313" key="4">
    <source>
        <dbReference type="Proteomes" id="UP000028875"/>
    </source>
</evidence>
<reference evidence="3 4" key="1">
    <citation type="submission" date="2014-03" db="EMBL/GenBank/DDBJ databases">
        <authorList>
            <person name="Urmite Genomes U."/>
        </authorList>
    </citation>
    <scope>NUCLEOTIDE SEQUENCE [LARGE SCALE GENOMIC DNA]</scope>
    <source>
        <strain evidence="3 4">Vm-5</strain>
    </source>
</reference>
<evidence type="ECO:0000313" key="3">
    <source>
        <dbReference type="EMBL" id="CDQ39778.1"/>
    </source>
</evidence>
<accession>A0A024QB57</accession>
<dbReference type="eggNOG" id="ENOG50339J4">
    <property type="taxonomic scope" value="Bacteria"/>
</dbReference>
<feature type="transmembrane region" description="Helical" evidence="2">
    <location>
        <begin position="76"/>
        <end position="94"/>
    </location>
</feature>
<reference evidence="4" key="2">
    <citation type="submission" date="2014-05" db="EMBL/GenBank/DDBJ databases">
        <title>Draft genome sequence of Virgibacillus massiliensis Vm-5.</title>
        <authorList>
            <person name="Khelaifia S."/>
            <person name="Croce O."/>
            <person name="Lagier J.C."/>
            <person name="Raoult D."/>
        </authorList>
    </citation>
    <scope>NUCLEOTIDE SEQUENCE [LARGE SCALE GENOMIC DNA]</scope>
    <source>
        <strain evidence="4">Vm-5</strain>
    </source>
</reference>
<sequence length="112" mass="12916">MSQQAKKLEDQAEELRSLLNEVEKNTDKENASDEKKANEGHRSREVDILNLPPRKEIHSNKKAPTHIKISVPFKRFLLILTVLLILMLGAYLWFGEDLIQMINNALPLEELI</sequence>
<comment type="caution">
    <text evidence="3">The sequence shown here is derived from an EMBL/GenBank/DDBJ whole genome shotgun (WGS) entry which is preliminary data.</text>
</comment>
<dbReference type="AlphaFoldDB" id="A0A024QB57"/>
<dbReference type="EMBL" id="CCDP010000001">
    <property type="protein sequence ID" value="CDQ39778.1"/>
    <property type="molecule type" value="Genomic_DNA"/>
</dbReference>
<dbReference type="OrthoDB" id="2971460at2"/>
<evidence type="ECO:0000256" key="2">
    <source>
        <dbReference type="SAM" id="Phobius"/>
    </source>
</evidence>
<protein>
    <submittedName>
        <fullName evidence="3">Uncharacterized protein</fullName>
    </submittedName>
</protein>
<keyword evidence="2" id="KW-0472">Membrane</keyword>
<feature type="region of interest" description="Disordered" evidence="1">
    <location>
        <begin position="18"/>
        <end position="55"/>
    </location>
</feature>
<keyword evidence="2" id="KW-0812">Transmembrane</keyword>
<keyword evidence="2" id="KW-1133">Transmembrane helix</keyword>
<proteinExistence type="predicted"/>
<keyword evidence="4" id="KW-1185">Reference proteome</keyword>
<evidence type="ECO:0000256" key="1">
    <source>
        <dbReference type="SAM" id="MobiDB-lite"/>
    </source>
</evidence>
<gene>
    <name evidence="3" type="ORF">BN990_02092</name>
</gene>
<name>A0A024QB57_9BACI</name>